<evidence type="ECO:0000259" key="9">
    <source>
        <dbReference type="PROSITE" id="PS50928"/>
    </source>
</evidence>
<keyword evidence="4" id="KW-1003">Cell membrane</keyword>
<comment type="caution">
    <text evidence="10">The sequence shown here is derived from an EMBL/GenBank/DDBJ whole genome shotgun (WGS) entry which is preliminary data.</text>
</comment>
<keyword evidence="3 8" id="KW-0813">Transport</keyword>
<accession>A0A011NEP6</accession>
<dbReference type="Proteomes" id="UP000021816">
    <property type="component" value="Unassembled WGS sequence"/>
</dbReference>
<dbReference type="AlphaFoldDB" id="A0A011NEP6"/>
<comment type="similarity">
    <text evidence="2">Belongs to the binding-protein-dependent transport system permease family. CysTW subfamily.</text>
</comment>
<dbReference type="PANTHER" id="PTHR42929">
    <property type="entry name" value="INNER MEMBRANE ABC TRANSPORTER PERMEASE PROTEIN YDCU-RELATED-RELATED"/>
    <property type="match status" value="1"/>
</dbReference>
<protein>
    <submittedName>
        <fullName evidence="10">Putrescine transport system permease protein PotH</fullName>
    </submittedName>
</protein>
<dbReference type="EMBL" id="JEMX01000026">
    <property type="protein sequence ID" value="EXI81148.1"/>
    <property type="molecule type" value="Genomic_DNA"/>
</dbReference>
<dbReference type="Gene3D" id="1.10.3720.10">
    <property type="entry name" value="MetI-like"/>
    <property type="match status" value="1"/>
</dbReference>
<name>A0A011NEP6_9PROT</name>
<comment type="subcellular location">
    <subcellularLocation>
        <location evidence="1 8">Cell membrane</location>
        <topology evidence="1 8">Multi-pass membrane protein</topology>
    </subcellularLocation>
</comment>
<dbReference type="GO" id="GO:0055085">
    <property type="term" value="P:transmembrane transport"/>
    <property type="evidence" value="ECO:0007669"/>
    <property type="project" value="InterPro"/>
</dbReference>
<feature type="transmembrane region" description="Helical" evidence="8">
    <location>
        <begin position="209"/>
        <end position="231"/>
    </location>
</feature>
<evidence type="ECO:0000256" key="5">
    <source>
        <dbReference type="ARBA" id="ARBA00022692"/>
    </source>
</evidence>
<evidence type="ECO:0000256" key="8">
    <source>
        <dbReference type="RuleBase" id="RU363032"/>
    </source>
</evidence>
<keyword evidence="5 8" id="KW-0812">Transmembrane</keyword>
<dbReference type="InterPro" id="IPR035906">
    <property type="entry name" value="MetI-like_sf"/>
</dbReference>
<dbReference type="GO" id="GO:0005886">
    <property type="term" value="C:plasma membrane"/>
    <property type="evidence" value="ECO:0007669"/>
    <property type="project" value="UniProtKB-SubCell"/>
</dbReference>
<dbReference type="Pfam" id="PF00528">
    <property type="entry name" value="BPD_transp_1"/>
    <property type="match status" value="1"/>
</dbReference>
<evidence type="ECO:0000313" key="11">
    <source>
        <dbReference type="Proteomes" id="UP000021816"/>
    </source>
</evidence>
<dbReference type="SUPFAM" id="SSF161098">
    <property type="entry name" value="MetI-like"/>
    <property type="match status" value="1"/>
</dbReference>
<dbReference type="STRING" id="1454003.AW10_01348"/>
<evidence type="ECO:0000256" key="2">
    <source>
        <dbReference type="ARBA" id="ARBA00007069"/>
    </source>
</evidence>
<evidence type="ECO:0000313" key="10">
    <source>
        <dbReference type="EMBL" id="EXI81148.1"/>
    </source>
</evidence>
<evidence type="ECO:0000256" key="4">
    <source>
        <dbReference type="ARBA" id="ARBA00022475"/>
    </source>
</evidence>
<keyword evidence="7 8" id="KW-0472">Membrane</keyword>
<reference evidence="10 11" key="1">
    <citation type="submission" date="2014-02" db="EMBL/GenBank/DDBJ databases">
        <title>Expanding our view of genomic diversity in Candidatus Accumulibacter clades.</title>
        <authorList>
            <person name="Skennerton C.T."/>
            <person name="Barr J.J."/>
            <person name="Slater F.R."/>
            <person name="Bond P.L."/>
            <person name="Tyson G.W."/>
        </authorList>
    </citation>
    <scope>NUCLEOTIDE SEQUENCE [LARGE SCALE GENOMIC DNA]</scope>
    <source>
        <strain evidence="11">BA-92</strain>
    </source>
</reference>
<feature type="transmembrane region" description="Helical" evidence="8">
    <location>
        <begin position="127"/>
        <end position="146"/>
    </location>
</feature>
<feature type="transmembrane region" description="Helical" evidence="8">
    <location>
        <begin position="252"/>
        <end position="277"/>
    </location>
</feature>
<evidence type="ECO:0000256" key="6">
    <source>
        <dbReference type="ARBA" id="ARBA00022989"/>
    </source>
</evidence>
<dbReference type="PANTHER" id="PTHR42929:SF3">
    <property type="entry name" value="PUTRESCINE TRANSPORT SYSTEM PERMEASE PROTEIN POTH"/>
    <property type="match status" value="1"/>
</dbReference>
<keyword evidence="6 8" id="KW-1133">Transmembrane helix</keyword>
<proteinExistence type="inferred from homology"/>
<gene>
    <name evidence="10" type="primary">potH</name>
    <name evidence="10" type="ORF">AW10_01348</name>
</gene>
<feature type="transmembrane region" description="Helical" evidence="8">
    <location>
        <begin position="308"/>
        <end position="329"/>
    </location>
</feature>
<dbReference type="CDD" id="cd06261">
    <property type="entry name" value="TM_PBP2"/>
    <property type="match status" value="1"/>
</dbReference>
<dbReference type="InterPro" id="IPR000515">
    <property type="entry name" value="MetI-like"/>
</dbReference>
<evidence type="ECO:0000256" key="3">
    <source>
        <dbReference type="ARBA" id="ARBA00022448"/>
    </source>
</evidence>
<evidence type="ECO:0000256" key="1">
    <source>
        <dbReference type="ARBA" id="ARBA00004651"/>
    </source>
</evidence>
<dbReference type="PROSITE" id="PS50928">
    <property type="entry name" value="ABC_TM1"/>
    <property type="match status" value="1"/>
</dbReference>
<organism evidence="10 11">
    <name type="scientific">Candidatus Accumulibacter appositus</name>
    <dbReference type="NCBI Taxonomy" id="1454003"/>
    <lineage>
        <taxon>Bacteria</taxon>
        <taxon>Pseudomonadati</taxon>
        <taxon>Pseudomonadota</taxon>
        <taxon>Betaproteobacteria</taxon>
        <taxon>Candidatus Accumulibacter</taxon>
    </lineage>
</organism>
<feature type="transmembrane region" description="Helical" evidence="8">
    <location>
        <begin position="52"/>
        <end position="77"/>
    </location>
</feature>
<feature type="transmembrane region" description="Helical" evidence="8">
    <location>
        <begin position="158"/>
        <end position="179"/>
    </location>
</feature>
<evidence type="ECO:0000256" key="7">
    <source>
        <dbReference type="ARBA" id="ARBA00023136"/>
    </source>
</evidence>
<dbReference type="PATRIC" id="fig|1454003.3.peg.1388"/>
<feature type="domain" description="ABC transmembrane type-1" evidence="9">
    <location>
        <begin position="123"/>
        <end position="329"/>
    </location>
</feature>
<sequence length="341" mass="37823">MKPDAQSPKAAAPAAERLAGGSRRALDTIGRLPPCRWTQALLTRWGISARTAVIAVPYLWLLLFFAAPFVIVLKISFSETQIAMPPYQPLLEWAGERLTDIRLDVNPGNFLYLIEDSLYLRAFANSLQVAAVSTLLALLIGYPLAYAIARSDPRWRGILLMLVILPFWTSFLLRVYAWIGILKNNGLLNNLLIWLGIIDQPIVMLQTDFATYLGIVYCYLPFMVMPLYANLEKMDLTLLEAAEDLGCRPLRAFASITLPLSLPGIVAGCMLVFIPAVGEYVIPALLGPADSLMIGKVLWTEFFNNRDWPVASAVAVVLLLLLVAPIMYFQRVQGRESGGRP</sequence>